<evidence type="ECO:0000259" key="4">
    <source>
        <dbReference type="PROSITE" id="PS50888"/>
    </source>
</evidence>
<reference evidence="5 6" key="1">
    <citation type="submission" date="2024-09" db="EMBL/GenBank/DDBJ databases">
        <title>Chromosome-scale assembly of Riccia sorocarpa.</title>
        <authorList>
            <person name="Paukszto L."/>
        </authorList>
    </citation>
    <scope>NUCLEOTIDE SEQUENCE [LARGE SCALE GENOMIC DNA]</scope>
    <source>
        <strain evidence="5">LP-2024</strain>
        <tissue evidence="5">Aerial parts of the thallus</tissue>
    </source>
</reference>
<dbReference type="PANTHER" id="PTHR45959">
    <property type="entry name" value="BHLH TRANSCRIPTION FACTOR"/>
    <property type="match status" value="1"/>
</dbReference>
<dbReference type="InterPro" id="IPR011598">
    <property type="entry name" value="bHLH_dom"/>
</dbReference>
<name>A0ABD3HX88_9MARC</name>
<evidence type="ECO:0000256" key="1">
    <source>
        <dbReference type="ARBA" id="ARBA00023015"/>
    </source>
</evidence>
<evidence type="ECO:0000313" key="6">
    <source>
        <dbReference type="Proteomes" id="UP001633002"/>
    </source>
</evidence>
<keyword evidence="1" id="KW-0805">Transcription regulation</keyword>
<sequence length="531" mass="57638">MFSWINNACADSTTAEIILSPFVGASNVDAGADFGRMLGAVPSELRHLNDKSMYKLLQPQPWTENAVNFQAPGIIVGGDGISSQLEGSNHHGFWSSYAGAFVQAQHEQHQHQSLSKQQQFQHSSSVPSISAAKLDSVPATPPLLSDIVTLVCSSASTTEGGDKVAAPQLPNGFATFMESVPIAYGASTAVTAPAGISQSQFSFGKVNSTCSASAGAADIESAIRPKLEPAKSDAHTKNGSVHSLDGKDDQIKKVLSKCGKWVESAMASKSLEWTTVDVEKTTRFHGRPAKRTTEGPAAAASRQQPHRKSFRPVPCEKAEHVQRERERRIQLRAMYKTLDALVPPQSRTAKRDRTTIVNDALNYVKEMRRKLEKLQAYKSKSVISVALSELIAQNIENRNNKSLRDGDQRKTLSPTSTSAVEDVEQREGNALLGLGNDETVEASIVLATPDVHVFTGSKDQVLINIHCGSRPDLLSRTLKALDLLQLDVSNYTFSRLCAQFVSCHFVAKIQATVDISGFTETIREVLVDSLR</sequence>
<protein>
    <recommendedName>
        <fullName evidence="4">BHLH domain-containing protein</fullName>
    </recommendedName>
</protein>
<dbReference type="SMART" id="SM00353">
    <property type="entry name" value="HLH"/>
    <property type="match status" value="1"/>
</dbReference>
<feature type="compositionally biased region" description="Basic and acidic residues" evidence="3">
    <location>
        <begin position="401"/>
        <end position="410"/>
    </location>
</feature>
<evidence type="ECO:0000256" key="2">
    <source>
        <dbReference type="ARBA" id="ARBA00023163"/>
    </source>
</evidence>
<dbReference type="InterPro" id="IPR052610">
    <property type="entry name" value="bHLH_transcription_regulator"/>
</dbReference>
<dbReference type="PROSITE" id="PS50888">
    <property type="entry name" value="BHLH"/>
    <property type="match status" value="1"/>
</dbReference>
<gene>
    <name evidence="5" type="ORF">R1sor_010084</name>
</gene>
<dbReference type="SUPFAM" id="SSF47459">
    <property type="entry name" value="HLH, helix-loop-helix DNA-binding domain"/>
    <property type="match status" value="1"/>
</dbReference>
<dbReference type="AlphaFoldDB" id="A0ABD3HX88"/>
<dbReference type="Pfam" id="PF00010">
    <property type="entry name" value="HLH"/>
    <property type="match status" value="1"/>
</dbReference>
<proteinExistence type="predicted"/>
<organism evidence="5 6">
    <name type="scientific">Riccia sorocarpa</name>
    <dbReference type="NCBI Taxonomy" id="122646"/>
    <lineage>
        <taxon>Eukaryota</taxon>
        <taxon>Viridiplantae</taxon>
        <taxon>Streptophyta</taxon>
        <taxon>Embryophyta</taxon>
        <taxon>Marchantiophyta</taxon>
        <taxon>Marchantiopsida</taxon>
        <taxon>Marchantiidae</taxon>
        <taxon>Marchantiales</taxon>
        <taxon>Ricciaceae</taxon>
        <taxon>Riccia</taxon>
    </lineage>
</organism>
<dbReference type="EMBL" id="JBJQOH010000002">
    <property type="protein sequence ID" value="KAL3696008.1"/>
    <property type="molecule type" value="Genomic_DNA"/>
</dbReference>
<evidence type="ECO:0000256" key="3">
    <source>
        <dbReference type="SAM" id="MobiDB-lite"/>
    </source>
</evidence>
<dbReference type="InterPro" id="IPR036638">
    <property type="entry name" value="HLH_DNA-bd_sf"/>
</dbReference>
<evidence type="ECO:0000313" key="5">
    <source>
        <dbReference type="EMBL" id="KAL3696008.1"/>
    </source>
</evidence>
<accession>A0ABD3HX88</accession>
<keyword evidence="2" id="KW-0804">Transcription</keyword>
<dbReference type="Proteomes" id="UP001633002">
    <property type="component" value="Unassembled WGS sequence"/>
</dbReference>
<keyword evidence="6" id="KW-1185">Reference proteome</keyword>
<feature type="region of interest" description="Disordered" evidence="3">
    <location>
        <begin position="401"/>
        <end position="421"/>
    </location>
</feature>
<comment type="caution">
    <text evidence="5">The sequence shown here is derived from an EMBL/GenBank/DDBJ whole genome shotgun (WGS) entry which is preliminary data.</text>
</comment>
<feature type="domain" description="BHLH" evidence="4">
    <location>
        <begin position="315"/>
        <end position="367"/>
    </location>
</feature>
<feature type="region of interest" description="Disordered" evidence="3">
    <location>
        <begin position="285"/>
        <end position="322"/>
    </location>
</feature>
<dbReference type="Gene3D" id="4.10.280.10">
    <property type="entry name" value="Helix-loop-helix DNA-binding domain"/>
    <property type="match status" value="1"/>
</dbReference>